<dbReference type="InterPro" id="IPR039551">
    <property type="entry name" value="Cho/carn_acyl_trans"/>
</dbReference>
<dbReference type="GO" id="GO:0006631">
    <property type="term" value="P:fatty acid metabolic process"/>
    <property type="evidence" value="ECO:0007669"/>
    <property type="project" value="UniProtKB-KW"/>
</dbReference>
<feature type="transmembrane region" description="Helical" evidence="11">
    <location>
        <begin position="100"/>
        <end position="122"/>
    </location>
</feature>
<reference evidence="13" key="1">
    <citation type="submission" date="2021-01" db="UniProtKB">
        <authorList>
            <consortium name="EnsemblMetazoa"/>
        </authorList>
    </citation>
    <scope>IDENTIFICATION</scope>
</reference>
<name>A0A7M6DLN4_9CNID</name>
<dbReference type="Pfam" id="PF00755">
    <property type="entry name" value="Carn_acyltransf"/>
    <property type="match status" value="1"/>
</dbReference>
<evidence type="ECO:0000256" key="7">
    <source>
        <dbReference type="ARBA" id="ARBA00023098"/>
    </source>
</evidence>
<evidence type="ECO:0000256" key="1">
    <source>
        <dbReference type="ARBA" id="ARBA00004141"/>
    </source>
</evidence>
<dbReference type="OrthoDB" id="240216at2759"/>
<evidence type="ECO:0000256" key="10">
    <source>
        <dbReference type="PIRSR" id="PIRSR600542-1"/>
    </source>
</evidence>
<evidence type="ECO:0000259" key="12">
    <source>
        <dbReference type="Pfam" id="PF00755"/>
    </source>
</evidence>
<organism evidence="13 14">
    <name type="scientific">Clytia hemisphaerica</name>
    <dbReference type="NCBI Taxonomy" id="252671"/>
    <lineage>
        <taxon>Eukaryota</taxon>
        <taxon>Metazoa</taxon>
        <taxon>Cnidaria</taxon>
        <taxon>Hydrozoa</taxon>
        <taxon>Hydroidolina</taxon>
        <taxon>Leptothecata</taxon>
        <taxon>Obeliida</taxon>
        <taxon>Clytiidae</taxon>
        <taxon>Clytia</taxon>
    </lineage>
</organism>
<keyword evidence="5" id="KW-0276">Fatty acid metabolism</keyword>
<keyword evidence="4 11" id="KW-0812">Transmembrane</keyword>
<evidence type="ECO:0000256" key="4">
    <source>
        <dbReference type="ARBA" id="ARBA00022692"/>
    </source>
</evidence>
<dbReference type="InterPro" id="IPR023213">
    <property type="entry name" value="CAT-like_dom_sf"/>
</dbReference>
<dbReference type="GO" id="GO:0009437">
    <property type="term" value="P:carnitine metabolic process"/>
    <property type="evidence" value="ECO:0007669"/>
    <property type="project" value="TreeGrafter"/>
</dbReference>
<evidence type="ECO:0000256" key="11">
    <source>
        <dbReference type="SAM" id="Phobius"/>
    </source>
</evidence>
<evidence type="ECO:0000256" key="2">
    <source>
        <dbReference type="ARBA" id="ARBA00005232"/>
    </source>
</evidence>
<feature type="transmembrane region" description="Helical" evidence="11">
    <location>
        <begin position="143"/>
        <end position="159"/>
    </location>
</feature>
<feature type="transmembrane region" description="Helical" evidence="11">
    <location>
        <begin position="52"/>
        <end position="73"/>
    </location>
</feature>
<keyword evidence="8 11" id="KW-0472">Membrane</keyword>
<dbReference type="AlphaFoldDB" id="A0A7M6DLN4"/>
<sequence>MAEARAAVSKPHVRFHEEGTSEIEQETQVAKSFFQDLKLCAFRTRRQIYNGLWPTTWDYLLGALVVVFLIMYIDHPKLNVLSFYLWRFGDTLYLDDTYPYMFRIFAISLMSSVLYFVVVLYTRQFLMRILLSYKGWLYQPPRSQSKIVLLWGLMLRIISGRKPRLYSYQNSLPRMNVPPLKQTVKKFLESVKPILSTEDYDKMEIEAKEFQSSLGPKLQWILQLKSWWAPNYCTDWWEKYVYLMGRDPIAINSNYYCLDQGGWVPTKVQSARAAGFLTSLLIFKKLMETEKLEPLVIRKTIPLCMFQYQRMFNAARIPKLDQDKIRHHQGSDHVVVLCNGHFYKLNVLDAHGKQLNVMDLQSQMEWIKKDAESQLVSCDAELKVASLTASERNNWAKIRREHFSTGINRDSLHAIEEAIVVITLDTNEFDDITERAKYLLHGNGASIWFDKTINIVVFEDGRLGANCEHSWADAPVIGHMIEYCLVNEYLYRIYNDSGDCKPFSHPDMENVTFQRSKAIITPMRLYWDVKNELQLSINNAYRFACKNNDDLDLKVSKHDAFGKGLIKTSKTSPDAFIQMALQLAYFKDSQEKFALTYESSMTRLYLHGRTETVRSFTQEIKDFVLGMNNPSLSAGEKHQLMKNAANKHQKTYRDCMSGKGIDRHLFSLYIVCRGQGYESEFLKSALSMPWTLSTSQQPQQQMDRGFDISIPEVLETLSPGGGFGPVSDDGYGVSYMVPGDAILYFHVSSKKSSKATDSARYMDNIFWALNEMRKVCEETRASK</sequence>
<proteinExistence type="inferred from homology"/>
<feature type="domain" description="Choline/carnitine acyltransferase" evidence="12">
    <location>
        <begin position="177"/>
        <end position="765"/>
    </location>
</feature>
<evidence type="ECO:0000313" key="13">
    <source>
        <dbReference type="EnsemblMetazoa" id="CLYHEMP015167.1"/>
    </source>
</evidence>
<dbReference type="EnsemblMetazoa" id="CLYHEMT015167.1">
    <property type="protein sequence ID" value="CLYHEMP015167.1"/>
    <property type="gene ID" value="CLYHEMG015167"/>
</dbReference>
<dbReference type="GO" id="GO:0016020">
    <property type="term" value="C:membrane"/>
    <property type="evidence" value="ECO:0007669"/>
    <property type="project" value="UniProtKB-SubCell"/>
</dbReference>
<dbReference type="FunFam" id="3.30.559.10:FF:000002">
    <property type="entry name" value="carnitine O-palmitoyltransferase 1, liver isoform"/>
    <property type="match status" value="1"/>
</dbReference>
<evidence type="ECO:0000256" key="6">
    <source>
        <dbReference type="ARBA" id="ARBA00022989"/>
    </source>
</evidence>
<evidence type="ECO:0000256" key="9">
    <source>
        <dbReference type="ARBA" id="ARBA00023315"/>
    </source>
</evidence>
<dbReference type="Gene3D" id="3.30.559.70">
    <property type="entry name" value="Choline/Carnitine o-acyltransferase, domain 2"/>
    <property type="match status" value="1"/>
</dbReference>
<dbReference type="PANTHER" id="PTHR22589:SF112">
    <property type="entry name" value="CHOLINE_CARNITINE ACYLTRANSFERASE DOMAIN-CONTAINING PROTEIN"/>
    <property type="match status" value="1"/>
</dbReference>
<dbReference type="RefSeq" id="XP_066923790.1">
    <property type="nucleotide sequence ID" value="XM_067067689.1"/>
</dbReference>
<keyword evidence="3" id="KW-0808">Transferase</keyword>
<keyword evidence="9" id="KW-0012">Acyltransferase</keyword>
<evidence type="ECO:0000256" key="5">
    <source>
        <dbReference type="ARBA" id="ARBA00022832"/>
    </source>
</evidence>
<keyword evidence="6 11" id="KW-1133">Transmembrane helix</keyword>
<keyword evidence="7" id="KW-0443">Lipid metabolism</keyword>
<comment type="similarity">
    <text evidence="2">Belongs to the carnitine/choline acetyltransferase family.</text>
</comment>
<dbReference type="Proteomes" id="UP000594262">
    <property type="component" value="Unplaced"/>
</dbReference>
<dbReference type="InterPro" id="IPR000542">
    <property type="entry name" value="Carn_acyl_trans"/>
</dbReference>
<feature type="active site" description="Proton acceptor" evidence="10">
    <location>
        <position position="469"/>
    </location>
</feature>
<accession>A0A7M6DLN4</accession>
<dbReference type="GO" id="GO:0004095">
    <property type="term" value="F:carnitine O-palmitoyltransferase activity"/>
    <property type="evidence" value="ECO:0007669"/>
    <property type="project" value="TreeGrafter"/>
</dbReference>
<dbReference type="InterPro" id="IPR042231">
    <property type="entry name" value="Cho/carn_acyl_trans_2"/>
</dbReference>
<protein>
    <recommendedName>
        <fullName evidence="12">Choline/carnitine acyltransferase domain-containing protein</fullName>
    </recommendedName>
</protein>
<dbReference type="SUPFAM" id="SSF52777">
    <property type="entry name" value="CoA-dependent acyltransferases"/>
    <property type="match status" value="2"/>
</dbReference>
<evidence type="ECO:0000256" key="8">
    <source>
        <dbReference type="ARBA" id="ARBA00023136"/>
    </source>
</evidence>
<dbReference type="Gene3D" id="3.30.559.10">
    <property type="entry name" value="Chloramphenicol acetyltransferase-like domain"/>
    <property type="match status" value="1"/>
</dbReference>
<evidence type="ECO:0000256" key="3">
    <source>
        <dbReference type="ARBA" id="ARBA00022679"/>
    </source>
</evidence>
<keyword evidence="14" id="KW-1185">Reference proteome</keyword>
<evidence type="ECO:0000313" key="14">
    <source>
        <dbReference type="Proteomes" id="UP000594262"/>
    </source>
</evidence>
<dbReference type="GeneID" id="136811089"/>
<comment type="subcellular location">
    <subcellularLocation>
        <location evidence="1">Membrane</location>
        <topology evidence="1">Multi-pass membrane protein</topology>
    </subcellularLocation>
</comment>
<dbReference type="GO" id="GO:0005739">
    <property type="term" value="C:mitochondrion"/>
    <property type="evidence" value="ECO:0007669"/>
    <property type="project" value="TreeGrafter"/>
</dbReference>
<dbReference type="PANTHER" id="PTHR22589">
    <property type="entry name" value="CARNITINE O-ACYLTRANSFERASE"/>
    <property type="match status" value="1"/>
</dbReference>